<protein>
    <submittedName>
        <fullName evidence="1">Uncharacterized protein</fullName>
    </submittedName>
</protein>
<organism evidence="1 2">
    <name type="scientific">Rubus argutus</name>
    <name type="common">Southern blackberry</name>
    <dbReference type="NCBI Taxonomy" id="59490"/>
    <lineage>
        <taxon>Eukaryota</taxon>
        <taxon>Viridiplantae</taxon>
        <taxon>Streptophyta</taxon>
        <taxon>Embryophyta</taxon>
        <taxon>Tracheophyta</taxon>
        <taxon>Spermatophyta</taxon>
        <taxon>Magnoliopsida</taxon>
        <taxon>eudicotyledons</taxon>
        <taxon>Gunneridae</taxon>
        <taxon>Pentapetalae</taxon>
        <taxon>rosids</taxon>
        <taxon>fabids</taxon>
        <taxon>Rosales</taxon>
        <taxon>Rosaceae</taxon>
        <taxon>Rosoideae</taxon>
        <taxon>Rosoideae incertae sedis</taxon>
        <taxon>Rubus</taxon>
    </lineage>
</organism>
<proteinExistence type="predicted"/>
<comment type="caution">
    <text evidence="1">The sequence shown here is derived from an EMBL/GenBank/DDBJ whole genome shotgun (WGS) entry which is preliminary data.</text>
</comment>
<evidence type="ECO:0000313" key="2">
    <source>
        <dbReference type="Proteomes" id="UP001457282"/>
    </source>
</evidence>
<evidence type="ECO:0000313" key="1">
    <source>
        <dbReference type="EMBL" id="KAK9928795.1"/>
    </source>
</evidence>
<sequence length="97" mass="10946">MGGLCGDGNGVQLEGSRERIWLPPRESRAGLGAGFTRAWPTLTKRCLRRSAPEKGGLTEWGAARCIAGSRWRSKERRAWRLRSVFGEDPRCRTDLFR</sequence>
<keyword evidence="2" id="KW-1185">Reference proteome</keyword>
<accession>A0AAW1WXL2</accession>
<gene>
    <name evidence="1" type="ORF">M0R45_025915</name>
</gene>
<reference evidence="1 2" key="1">
    <citation type="journal article" date="2023" name="G3 (Bethesda)">
        <title>A chromosome-length genome assembly and annotation of blackberry (Rubus argutus, cv. 'Hillquist').</title>
        <authorList>
            <person name="Bruna T."/>
            <person name="Aryal R."/>
            <person name="Dudchenko O."/>
            <person name="Sargent D.J."/>
            <person name="Mead D."/>
            <person name="Buti M."/>
            <person name="Cavallini A."/>
            <person name="Hytonen T."/>
            <person name="Andres J."/>
            <person name="Pham M."/>
            <person name="Weisz D."/>
            <person name="Mascagni F."/>
            <person name="Usai G."/>
            <person name="Natali L."/>
            <person name="Bassil N."/>
            <person name="Fernandez G.E."/>
            <person name="Lomsadze A."/>
            <person name="Armour M."/>
            <person name="Olukolu B."/>
            <person name="Poorten T."/>
            <person name="Britton C."/>
            <person name="Davik J."/>
            <person name="Ashrafi H."/>
            <person name="Aiden E.L."/>
            <person name="Borodovsky M."/>
            <person name="Worthington M."/>
        </authorList>
    </citation>
    <scope>NUCLEOTIDE SEQUENCE [LARGE SCALE GENOMIC DNA]</scope>
    <source>
        <strain evidence="1">PI 553951</strain>
    </source>
</reference>
<dbReference type="EMBL" id="JBEDUW010000005">
    <property type="protein sequence ID" value="KAK9928795.1"/>
    <property type="molecule type" value="Genomic_DNA"/>
</dbReference>
<name>A0AAW1WXL2_RUBAR</name>
<dbReference type="AlphaFoldDB" id="A0AAW1WXL2"/>
<dbReference type="Proteomes" id="UP001457282">
    <property type="component" value="Unassembled WGS sequence"/>
</dbReference>